<evidence type="ECO:0000256" key="8">
    <source>
        <dbReference type="SAM" id="MobiDB-lite"/>
    </source>
</evidence>
<evidence type="ECO:0000256" key="5">
    <source>
        <dbReference type="ARBA" id="ARBA00022692"/>
    </source>
</evidence>
<keyword evidence="3" id="KW-1003">Cell membrane</keyword>
<gene>
    <name evidence="11" type="ORF">COV55_02145</name>
</gene>
<feature type="compositionally biased region" description="Basic and acidic residues" evidence="8">
    <location>
        <begin position="1"/>
        <end position="11"/>
    </location>
</feature>
<evidence type="ECO:0000256" key="7">
    <source>
        <dbReference type="ARBA" id="ARBA00023136"/>
    </source>
</evidence>
<dbReference type="Pfam" id="PF00482">
    <property type="entry name" value="T2SSF"/>
    <property type="match status" value="2"/>
</dbReference>
<evidence type="ECO:0000256" key="3">
    <source>
        <dbReference type="ARBA" id="ARBA00022475"/>
    </source>
</evidence>
<comment type="subcellular location">
    <subcellularLocation>
        <location evidence="1">Cell inner membrane</location>
        <topology evidence="1">Multi-pass membrane protein</topology>
    </subcellularLocation>
</comment>
<dbReference type="InterPro" id="IPR018076">
    <property type="entry name" value="T2SS_GspF_dom"/>
</dbReference>
<keyword evidence="7 9" id="KW-0472">Membrane</keyword>
<evidence type="ECO:0000256" key="4">
    <source>
        <dbReference type="ARBA" id="ARBA00022519"/>
    </source>
</evidence>
<feature type="transmembrane region" description="Helical" evidence="9">
    <location>
        <begin position="383"/>
        <end position="404"/>
    </location>
</feature>
<dbReference type="Gene3D" id="1.20.81.30">
    <property type="entry name" value="Type II secretion system (T2SS), domain F"/>
    <property type="match status" value="2"/>
</dbReference>
<feature type="region of interest" description="Disordered" evidence="8">
    <location>
        <begin position="1"/>
        <end position="50"/>
    </location>
</feature>
<dbReference type="PRINTS" id="PR00812">
    <property type="entry name" value="BCTERIALGSPF"/>
</dbReference>
<dbReference type="GO" id="GO:0005886">
    <property type="term" value="C:plasma membrane"/>
    <property type="evidence" value="ECO:0007669"/>
    <property type="project" value="UniProtKB-SubCell"/>
</dbReference>
<feature type="transmembrane region" description="Helical" evidence="9">
    <location>
        <begin position="229"/>
        <end position="248"/>
    </location>
</feature>
<sequence length="412" mass="46607">MKYLDHKHNEIDDTDQLSENKKPKKYKNIDYQDSHNQTASPTLPKQKEKVDISPIKKYKKSKLILSRITLTNKMMFVDNLSTMLKAGLPLAPALRTLSKETKNRYLKEILLYLENHVENGQALSKGMKKYPEIFSDIMIATVEVGEHTGMLPDSLRRLADNLKSQKKLRSKVIGALMYPIIVLIALVAVSLLLALFVFPQLITIFQDAKVKLPFVLVAVQFLNEFLQSYYWYVLGGLIAVIILFKIIFKLPKPKLWLHFFILKIPFIGRIAGDLALTRFAGNLNSLLASGLDIIKSLEVTSKTLNNLKYRRETLAMTKELERGLSLDTAMSERPHLFPSLAIQLCQVGEKTGELEDILKKISKYYEERVNNVLANLSTILEPVLLIAVGVAVGFIALSVLGPMYELTLTFAN</sequence>
<accession>A0A2H0NDE6</accession>
<dbReference type="InterPro" id="IPR003004">
    <property type="entry name" value="GspF/PilC"/>
</dbReference>
<evidence type="ECO:0000256" key="1">
    <source>
        <dbReference type="ARBA" id="ARBA00004429"/>
    </source>
</evidence>
<evidence type="ECO:0000256" key="6">
    <source>
        <dbReference type="ARBA" id="ARBA00022989"/>
    </source>
</evidence>
<feature type="domain" description="Type II secretion system protein GspF" evidence="10">
    <location>
        <begin position="76"/>
        <end position="199"/>
    </location>
</feature>
<evidence type="ECO:0000313" key="11">
    <source>
        <dbReference type="EMBL" id="PIR06884.1"/>
    </source>
</evidence>
<keyword evidence="5 9" id="KW-0812">Transmembrane</keyword>
<comment type="similarity">
    <text evidence="2">Belongs to the GSP F family.</text>
</comment>
<name>A0A2H0NDE6_9BACT</name>
<dbReference type="PANTHER" id="PTHR30012:SF0">
    <property type="entry name" value="TYPE II SECRETION SYSTEM PROTEIN F-RELATED"/>
    <property type="match status" value="1"/>
</dbReference>
<evidence type="ECO:0000313" key="12">
    <source>
        <dbReference type="Proteomes" id="UP000230564"/>
    </source>
</evidence>
<dbReference type="PANTHER" id="PTHR30012">
    <property type="entry name" value="GENERAL SECRETION PATHWAY PROTEIN"/>
    <property type="match status" value="1"/>
</dbReference>
<evidence type="ECO:0000256" key="2">
    <source>
        <dbReference type="ARBA" id="ARBA00005745"/>
    </source>
</evidence>
<feature type="compositionally biased region" description="Polar residues" evidence="8">
    <location>
        <begin position="34"/>
        <end position="43"/>
    </location>
</feature>
<protein>
    <recommendedName>
        <fullName evidence="10">Type II secretion system protein GspF domain-containing protein</fullName>
    </recommendedName>
</protein>
<keyword evidence="4" id="KW-0997">Cell inner membrane</keyword>
<evidence type="ECO:0000259" key="10">
    <source>
        <dbReference type="Pfam" id="PF00482"/>
    </source>
</evidence>
<proteinExistence type="inferred from homology"/>
<feature type="transmembrane region" description="Helical" evidence="9">
    <location>
        <begin position="172"/>
        <end position="198"/>
    </location>
</feature>
<reference evidence="11 12" key="1">
    <citation type="submission" date="2017-09" db="EMBL/GenBank/DDBJ databases">
        <title>Depth-based differentiation of microbial function through sediment-hosted aquifers and enrichment of novel symbionts in the deep terrestrial subsurface.</title>
        <authorList>
            <person name="Probst A.J."/>
            <person name="Ladd B."/>
            <person name="Jarett J.K."/>
            <person name="Geller-Mcgrath D.E."/>
            <person name="Sieber C.M."/>
            <person name="Emerson J.B."/>
            <person name="Anantharaman K."/>
            <person name="Thomas B.C."/>
            <person name="Malmstrom R."/>
            <person name="Stieglmeier M."/>
            <person name="Klingl A."/>
            <person name="Woyke T."/>
            <person name="Ryan C.M."/>
            <person name="Banfield J.F."/>
        </authorList>
    </citation>
    <scope>NUCLEOTIDE SEQUENCE [LARGE SCALE GENOMIC DNA]</scope>
    <source>
        <strain evidence="11">CG11_big_fil_rev_8_21_14_0_20_36_20</strain>
    </source>
</reference>
<comment type="caution">
    <text evidence="11">The sequence shown here is derived from an EMBL/GenBank/DDBJ whole genome shotgun (WGS) entry which is preliminary data.</text>
</comment>
<keyword evidence="6 9" id="KW-1133">Transmembrane helix</keyword>
<dbReference type="Proteomes" id="UP000230564">
    <property type="component" value="Unassembled WGS sequence"/>
</dbReference>
<feature type="domain" description="Type II secretion system protein GspF" evidence="10">
    <location>
        <begin position="279"/>
        <end position="401"/>
    </location>
</feature>
<dbReference type="EMBL" id="PCWQ01000008">
    <property type="protein sequence ID" value="PIR06884.1"/>
    <property type="molecule type" value="Genomic_DNA"/>
</dbReference>
<organism evidence="11 12">
    <name type="scientific">Candidatus Komeilibacteria bacterium CG11_big_fil_rev_8_21_14_0_20_36_20</name>
    <dbReference type="NCBI Taxonomy" id="1974477"/>
    <lineage>
        <taxon>Bacteria</taxon>
        <taxon>Candidatus Komeiliibacteriota</taxon>
    </lineage>
</organism>
<dbReference type="FunFam" id="1.20.81.30:FF:000001">
    <property type="entry name" value="Type II secretion system protein F"/>
    <property type="match status" value="2"/>
</dbReference>
<dbReference type="AlphaFoldDB" id="A0A2H0NDE6"/>
<dbReference type="InterPro" id="IPR042094">
    <property type="entry name" value="T2SS_GspF_sf"/>
</dbReference>
<evidence type="ECO:0000256" key="9">
    <source>
        <dbReference type="SAM" id="Phobius"/>
    </source>
</evidence>